<comment type="caution">
    <text evidence="2">The sequence shown here is derived from an EMBL/GenBank/DDBJ whole genome shotgun (WGS) entry which is preliminary data.</text>
</comment>
<dbReference type="PANTHER" id="PTHR35586">
    <property type="entry name" value="SLL1691 PROTEIN"/>
    <property type="match status" value="1"/>
</dbReference>
<organism evidence="2 3">
    <name type="scientific">Pseudanabaena catenata USMAC16</name>
    <dbReference type="NCBI Taxonomy" id="1855837"/>
    <lineage>
        <taxon>Bacteria</taxon>
        <taxon>Bacillati</taxon>
        <taxon>Cyanobacteriota</taxon>
        <taxon>Cyanophyceae</taxon>
        <taxon>Pseudanabaenales</taxon>
        <taxon>Pseudanabaenaceae</taxon>
        <taxon>Pseudanabaena</taxon>
    </lineage>
</organism>
<name>A0A9X4MAC8_9CYAN</name>
<proteinExistence type="predicted"/>
<evidence type="ECO:0000313" key="2">
    <source>
        <dbReference type="EMBL" id="MDG3496823.1"/>
    </source>
</evidence>
<dbReference type="RefSeq" id="WP_009629016.1">
    <property type="nucleotide sequence ID" value="NZ_VBTY01000233.1"/>
</dbReference>
<protein>
    <submittedName>
        <fullName evidence="2">DUF4351 domain-containing protein</fullName>
    </submittedName>
</protein>
<reference evidence="2" key="1">
    <citation type="submission" date="2019-05" db="EMBL/GenBank/DDBJ databases">
        <title>Whole genome sequencing of Pseudanabaena catenata USMAC16.</title>
        <authorList>
            <person name="Khan Z."/>
            <person name="Omar W.M."/>
            <person name="Convey P."/>
            <person name="Merican F."/>
            <person name="Najimudin N."/>
        </authorList>
    </citation>
    <scope>NUCLEOTIDE SEQUENCE</scope>
    <source>
        <strain evidence="2">USMAC16</strain>
    </source>
</reference>
<feature type="domain" description="DUF4351" evidence="1">
    <location>
        <begin position="38"/>
        <end position="96"/>
    </location>
</feature>
<accession>A0A9X4MAC8</accession>
<dbReference type="Pfam" id="PF14261">
    <property type="entry name" value="DUF4351"/>
    <property type="match status" value="1"/>
</dbReference>
<dbReference type="PANTHER" id="PTHR35586:SF2">
    <property type="entry name" value="SLL1542 PROTEIN"/>
    <property type="match status" value="1"/>
</dbReference>
<evidence type="ECO:0000313" key="3">
    <source>
        <dbReference type="Proteomes" id="UP001152872"/>
    </source>
</evidence>
<gene>
    <name evidence="2" type="ORF">FEV09_19980</name>
</gene>
<dbReference type="EMBL" id="VBTY01000233">
    <property type="protein sequence ID" value="MDG3496823.1"/>
    <property type="molecule type" value="Genomic_DNA"/>
</dbReference>
<dbReference type="InterPro" id="IPR025587">
    <property type="entry name" value="DUF4351"/>
</dbReference>
<keyword evidence="3" id="KW-1185">Reference proteome</keyword>
<dbReference type="Proteomes" id="UP001152872">
    <property type="component" value="Unassembled WGS sequence"/>
</dbReference>
<dbReference type="AlphaFoldDB" id="A0A9X4MAC8"/>
<sequence length="103" mass="11653">MFTYSDLKQTRVYQEAREEGEQRGEQRGLKLGEKLGEQRGLVKGQATMLLKMLGRKFGQITPTLKAKINKLSAKQLENLAEALFDLETIADLNNWLKTKGKGN</sequence>
<evidence type="ECO:0000259" key="1">
    <source>
        <dbReference type="Pfam" id="PF14261"/>
    </source>
</evidence>